<comment type="catalytic activity">
    <reaction evidence="5">
        <text>a 2'-deoxyadenosine in DNA + S-adenosyl-L-methionine = an N(6)-methyl-2'-deoxyadenosine in DNA + S-adenosyl-L-homocysteine + H(+)</text>
        <dbReference type="Rhea" id="RHEA:15197"/>
        <dbReference type="Rhea" id="RHEA-COMP:12418"/>
        <dbReference type="Rhea" id="RHEA-COMP:12419"/>
        <dbReference type="ChEBI" id="CHEBI:15378"/>
        <dbReference type="ChEBI" id="CHEBI:57856"/>
        <dbReference type="ChEBI" id="CHEBI:59789"/>
        <dbReference type="ChEBI" id="CHEBI:90615"/>
        <dbReference type="ChEBI" id="CHEBI:90616"/>
        <dbReference type="EC" id="2.1.1.72"/>
    </reaction>
</comment>
<dbReference type="AlphaFoldDB" id="A0A840SEU3"/>
<name>A0A840SEU3_9SPIR</name>
<dbReference type="InterPro" id="IPR002052">
    <property type="entry name" value="DNA_methylase_N6_adenine_CS"/>
</dbReference>
<dbReference type="Proteomes" id="UP000593591">
    <property type="component" value="Chromosome"/>
</dbReference>
<dbReference type="GO" id="GO:0009307">
    <property type="term" value="P:DNA restriction-modification system"/>
    <property type="evidence" value="ECO:0007669"/>
    <property type="project" value="InterPro"/>
</dbReference>
<dbReference type="InterPro" id="IPR012327">
    <property type="entry name" value="MeTrfase_D12"/>
</dbReference>
<dbReference type="GO" id="GO:0003676">
    <property type="term" value="F:nucleic acid binding"/>
    <property type="evidence" value="ECO:0007669"/>
    <property type="project" value="InterPro"/>
</dbReference>
<dbReference type="Pfam" id="PF02086">
    <property type="entry name" value="MethyltransfD12"/>
    <property type="match status" value="1"/>
</dbReference>
<dbReference type="RefSeq" id="WP_184652673.1">
    <property type="nucleotide sequence ID" value="NZ_JACHFR010000002.1"/>
</dbReference>
<keyword evidence="2 6" id="KW-0489">Methyltransferase</keyword>
<gene>
    <name evidence="7" type="ORF">DYE49_10480</name>
    <name evidence="6" type="ORF">HNP77_001629</name>
</gene>
<accession>A0A840SEU3</accession>
<dbReference type="EMBL" id="JACHFR010000002">
    <property type="protein sequence ID" value="MBB5219260.1"/>
    <property type="molecule type" value="Genomic_DNA"/>
</dbReference>
<reference evidence="7 9" key="1">
    <citation type="submission" date="2018-08" db="EMBL/GenBank/DDBJ databases">
        <title>The first complete genome of Treponema rectale (CHPAT), a commensal spirochete of the bovine rectum.</title>
        <authorList>
            <person name="Staton G.J."/>
            <person name="Clegg S.R."/>
            <person name="Carter S.D."/>
            <person name="Radford A.D."/>
            <person name="Darby A."/>
            <person name="Hall N."/>
            <person name="Birtles R.J."/>
            <person name="Evans N.J."/>
        </authorList>
    </citation>
    <scope>NUCLEOTIDE SEQUENCE [LARGE SCALE GENOMIC DNA]</scope>
    <source>
        <strain evidence="7 9">CHPA</strain>
    </source>
</reference>
<evidence type="ECO:0000256" key="4">
    <source>
        <dbReference type="ARBA" id="ARBA00022691"/>
    </source>
</evidence>
<proteinExistence type="predicted"/>
<dbReference type="PROSITE" id="PS00092">
    <property type="entry name" value="N6_MTASE"/>
    <property type="match status" value="1"/>
</dbReference>
<protein>
    <recommendedName>
        <fullName evidence="1">site-specific DNA-methyltransferase (adenine-specific)</fullName>
        <ecNumber evidence="1">2.1.1.72</ecNumber>
    </recommendedName>
</protein>
<evidence type="ECO:0000313" key="6">
    <source>
        <dbReference type="EMBL" id="MBB5219260.1"/>
    </source>
</evidence>
<dbReference type="GO" id="GO:0032259">
    <property type="term" value="P:methylation"/>
    <property type="evidence" value="ECO:0007669"/>
    <property type="project" value="UniProtKB-KW"/>
</dbReference>
<evidence type="ECO:0000313" key="9">
    <source>
        <dbReference type="Proteomes" id="UP000593591"/>
    </source>
</evidence>
<keyword evidence="8" id="KW-1185">Reference proteome</keyword>
<dbReference type="Proteomes" id="UP000578697">
    <property type="component" value="Unassembled WGS sequence"/>
</dbReference>
<evidence type="ECO:0000256" key="2">
    <source>
        <dbReference type="ARBA" id="ARBA00022603"/>
    </source>
</evidence>
<dbReference type="InterPro" id="IPR029063">
    <property type="entry name" value="SAM-dependent_MTases_sf"/>
</dbReference>
<dbReference type="SUPFAM" id="SSF53335">
    <property type="entry name" value="S-adenosyl-L-methionine-dependent methyltransferases"/>
    <property type="match status" value="1"/>
</dbReference>
<dbReference type="KEGG" id="trc:DYE49_10480"/>
<dbReference type="REBASE" id="485785">
    <property type="entry name" value="M.TreCHPAORF10480P"/>
</dbReference>
<evidence type="ECO:0000313" key="7">
    <source>
        <dbReference type="EMBL" id="QOS40855.1"/>
    </source>
</evidence>
<keyword evidence="4" id="KW-0949">S-adenosyl-L-methionine</keyword>
<evidence type="ECO:0000256" key="1">
    <source>
        <dbReference type="ARBA" id="ARBA00011900"/>
    </source>
</evidence>
<dbReference type="GO" id="GO:0009007">
    <property type="term" value="F:site-specific DNA-methyltransferase (adenine-specific) activity"/>
    <property type="evidence" value="ECO:0007669"/>
    <property type="project" value="UniProtKB-EC"/>
</dbReference>
<keyword evidence="3 6" id="KW-0808">Transferase</keyword>
<evidence type="ECO:0000313" key="8">
    <source>
        <dbReference type="Proteomes" id="UP000578697"/>
    </source>
</evidence>
<sequence length="387" mass="44216">MTESEEFLTQQLITYIGNKRSLLDFIDCGIQIVRKELGKDKLSVLDMFSGSGIVSRFMKSRASVQYVNDLENYAACISRCYLSNAADLDMELLKKLHSDLIASCHRKIKNFLSEDENSFLKVPGFISEYYAPKNIEDIHSGERCFYTPYNACYLDVMRQLIEKKVPEELKDYFIAPLLSEASIHANTGGVFKGFYKNSATGIGKFGGTKADALSRIKGKIQLPFPVFSKYKSRVKVIQNDANLAADIIPQTVDLAYIDPPYNQHPYGSNYFMLNLLADYKRPEENIMSRVSGIPKDWNRSAYNKKMKASETFLDLVSRIKARYLLVSFNNEGFIPEEEMVALLNKVGTVTVLEEKYNAFRASRNLKKRAVHTKEFLYVVRKNQECEK</sequence>
<evidence type="ECO:0000256" key="5">
    <source>
        <dbReference type="ARBA" id="ARBA00047942"/>
    </source>
</evidence>
<evidence type="ECO:0000256" key="3">
    <source>
        <dbReference type="ARBA" id="ARBA00022679"/>
    </source>
</evidence>
<organism evidence="6 8">
    <name type="scientific">Treponema rectale</name>
    <dbReference type="NCBI Taxonomy" id="744512"/>
    <lineage>
        <taxon>Bacteria</taxon>
        <taxon>Pseudomonadati</taxon>
        <taxon>Spirochaetota</taxon>
        <taxon>Spirochaetia</taxon>
        <taxon>Spirochaetales</taxon>
        <taxon>Treponemataceae</taxon>
        <taxon>Treponema</taxon>
    </lineage>
</organism>
<reference evidence="6 8" key="2">
    <citation type="submission" date="2020-08" db="EMBL/GenBank/DDBJ databases">
        <title>Genomic Encyclopedia of Type Strains, Phase IV (KMG-IV): sequencing the most valuable type-strain genomes for metagenomic binning, comparative biology and taxonomic classification.</title>
        <authorList>
            <person name="Goeker M."/>
        </authorList>
    </citation>
    <scope>NUCLEOTIDE SEQUENCE [LARGE SCALE GENOMIC DNA]</scope>
    <source>
        <strain evidence="6 8">DSM 103679</strain>
    </source>
</reference>
<dbReference type="EMBL" id="CP031517">
    <property type="protein sequence ID" value="QOS40855.1"/>
    <property type="molecule type" value="Genomic_DNA"/>
</dbReference>
<dbReference type="EC" id="2.1.1.72" evidence="1"/>